<reference evidence="3 4" key="1">
    <citation type="submission" date="2018-09" db="EMBL/GenBank/DDBJ databases">
        <title>Paenibacillus SK2017-BO5.</title>
        <authorList>
            <person name="Piskunova J.V."/>
            <person name="Dubiley S.A."/>
            <person name="Severinov K.V."/>
        </authorList>
    </citation>
    <scope>NUCLEOTIDE SEQUENCE [LARGE SCALE GENOMIC DNA]</scope>
    <source>
        <strain evidence="3 4">BO5</strain>
    </source>
</reference>
<evidence type="ECO:0000259" key="2">
    <source>
        <dbReference type="Pfam" id="PF00899"/>
    </source>
</evidence>
<dbReference type="AlphaFoldDB" id="A0A3A3GIL9"/>
<dbReference type="FunFam" id="3.40.50.720:FF:000080">
    <property type="entry name" value="Thiazole biosynthesis adenylyltransferase ThiF"/>
    <property type="match status" value="1"/>
</dbReference>
<dbReference type="EMBL" id="QYZD01000018">
    <property type="protein sequence ID" value="RJG22115.1"/>
    <property type="molecule type" value="Genomic_DNA"/>
</dbReference>
<evidence type="ECO:0000313" key="4">
    <source>
        <dbReference type="Proteomes" id="UP000266177"/>
    </source>
</evidence>
<keyword evidence="3" id="KW-0548">Nucleotidyltransferase</keyword>
<evidence type="ECO:0000313" key="3">
    <source>
        <dbReference type="EMBL" id="RJG22115.1"/>
    </source>
</evidence>
<dbReference type="Gene3D" id="3.40.50.720">
    <property type="entry name" value="NAD(P)-binding Rossmann-like Domain"/>
    <property type="match status" value="1"/>
</dbReference>
<dbReference type="CDD" id="cd00757">
    <property type="entry name" value="ThiF_MoeB_HesA_family"/>
    <property type="match status" value="1"/>
</dbReference>
<keyword evidence="3" id="KW-0808">Transferase</keyword>
<protein>
    <submittedName>
        <fullName evidence="3">Thiazole biosynthesis adenylyltransferase ThiF</fullName>
    </submittedName>
</protein>
<dbReference type="PANTHER" id="PTHR10953:SF102">
    <property type="entry name" value="ADENYLYLTRANSFERASE AND SULFURTRANSFERASE MOCS3"/>
    <property type="match status" value="1"/>
</dbReference>
<accession>A0A3A3GIL9</accession>
<dbReference type="GO" id="GO:0008146">
    <property type="term" value="F:sulfotransferase activity"/>
    <property type="evidence" value="ECO:0007669"/>
    <property type="project" value="TreeGrafter"/>
</dbReference>
<comment type="caution">
    <text evidence="3">The sequence shown here is derived from an EMBL/GenBank/DDBJ whole genome shotgun (WGS) entry which is preliminary data.</text>
</comment>
<dbReference type="GO" id="GO:0004792">
    <property type="term" value="F:thiosulfate-cyanide sulfurtransferase activity"/>
    <property type="evidence" value="ECO:0007669"/>
    <property type="project" value="TreeGrafter"/>
</dbReference>
<evidence type="ECO:0000256" key="1">
    <source>
        <dbReference type="ARBA" id="ARBA00009919"/>
    </source>
</evidence>
<dbReference type="SUPFAM" id="SSF69572">
    <property type="entry name" value="Activating enzymes of the ubiquitin-like proteins"/>
    <property type="match status" value="1"/>
</dbReference>
<dbReference type="GO" id="GO:0005829">
    <property type="term" value="C:cytosol"/>
    <property type="evidence" value="ECO:0007669"/>
    <property type="project" value="TreeGrafter"/>
</dbReference>
<sequence>MGEARHRYSRQQSFLPIGPAGQAKLGRKHVLIVGAGALGSGIADILARAGVGIMTIIDRDVVEWSNLQRQTLYDEQDAAEHAPKAIAAARRLRQINSDIDIRAHVMDCGAAELKELFDSAPIDLIMDATDNYELRFILNDIAYCYNVPWIHGACSGSYGVTYNFMPQDTPCLHCLLSRVPLGAATCDRDGVIAPAVQMVVALQAGEAIKWLSGNHACMSDRYTVFDQWSNTFQSFRIHAEKRNASCPTCGTHRTYPYLRSAAAWKTEVLCGRTTVSIRPPQRSGVALEELARTLRRSGKRVASNPYLVQVEDGEQRIVIFADGRALVHGTSDSVTARKLYHRYLG</sequence>
<organism evidence="3 4">
    <name type="scientific">Paenibacillus thiaminolyticus</name>
    <name type="common">Bacillus thiaminolyticus</name>
    <dbReference type="NCBI Taxonomy" id="49283"/>
    <lineage>
        <taxon>Bacteria</taxon>
        <taxon>Bacillati</taxon>
        <taxon>Bacillota</taxon>
        <taxon>Bacilli</taxon>
        <taxon>Bacillales</taxon>
        <taxon>Paenibacillaceae</taxon>
        <taxon>Paenibacillus</taxon>
    </lineage>
</organism>
<dbReference type="Proteomes" id="UP000266177">
    <property type="component" value="Unassembled WGS sequence"/>
</dbReference>
<comment type="similarity">
    <text evidence="1">Belongs to the HesA/MoeB/ThiF family.</text>
</comment>
<dbReference type="Pfam" id="PF00899">
    <property type="entry name" value="ThiF"/>
    <property type="match status" value="1"/>
</dbReference>
<dbReference type="PANTHER" id="PTHR10953">
    <property type="entry name" value="UBIQUITIN-ACTIVATING ENZYME E1"/>
    <property type="match status" value="1"/>
</dbReference>
<gene>
    <name evidence="3" type="ORF">DQX05_18600</name>
</gene>
<dbReference type="InterPro" id="IPR045886">
    <property type="entry name" value="ThiF/MoeB/HesA"/>
</dbReference>
<proteinExistence type="inferred from homology"/>
<feature type="domain" description="THIF-type NAD/FAD binding fold" evidence="2">
    <location>
        <begin position="8"/>
        <end position="247"/>
    </location>
</feature>
<name>A0A3A3GIL9_PANTH</name>
<dbReference type="RefSeq" id="WP_119795008.1">
    <property type="nucleotide sequence ID" value="NZ_QYZD01000018.1"/>
</dbReference>
<dbReference type="InterPro" id="IPR000594">
    <property type="entry name" value="ThiF_NAD_FAD-bd"/>
</dbReference>
<dbReference type="GO" id="GO:0016779">
    <property type="term" value="F:nucleotidyltransferase activity"/>
    <property type="evidence" value="ECO:0007669"/>
    <property type="project" value="UniProtKB-KW"/>
</dbReference>
<dbReference type="GO" id="GO:0008641">
    <property type="term" value="F:ubiquitin-like modifier activating enzyme activity"/>
    <property type="evidence" value="ECO:0007669"/>
    <property type="project" value="InterPro"/>
</dbReference>
<dbReference type="OrthoDB" id="9804286at2"/>
<dbReference type="InterPro" id="IPR035985">
    <property type="entry name" value="Ubiquitin-activating_enz"/>
</dbReference>